<comment type="caution">
    <text evidence="6">The sequence shown here is derived from an EMBL/GenBank/DDBJ whole genome shotgun (WGS) entry which is preliminary data.</text>
</comment>
<evidence type="ECO:0000256" key="5">
    <source>
        <dbReference type="SAM" id="Phobius"/>
    </source>
</evidence>
<evidence type="ECO:0000313" key="7">
    <source>
        <dbReference type="Proteomes" id="UP000516260"/>
    </source>
</evidence>
<evidence type="ECO:0000313" key="6">
    <source>
        <dbReference type="EMBL" id="TNN03622.1"/>
    </source>
</evidence>
<dbReference type="GO" id="GO:0016020">
    <property type="term" value="C:membrane"/>
    <property type="evidence" value="ECO:0007669"/>
    <property type="project" value="UniProtKB-SubCell"/>
</dbReference>
<evidence type="ECO:0000256" key="4">
    <source>
        <dbReference type="ARBA" id="ARBA00023136"/>
    </source>
</evidence>
<gene>
    <name evidence="6" type="ORF">fugu_000651</name>
</gene>
<dbReference type="Proteomes" id="UP000516260">
    <property type="component" value="Chromosome 1"/>
</dbReference>
<dbReference type="PANTHER" id="PTHR10924:SF27">
    <property type="entry name" value="SOLUTE CARRIER FAMILY 49 MEMBER 4"/>
    <property type="match status" value="1"/>
</dbReference>
<accession>A0A4Z2CHB9</accession>
<dbReference type="EMBL" id="SWLE01000001">
    <property type="protein sequence ID" value="TNN03622.1"/>
    <property type="molecule type" value="Genomic_DNA"/>
</dbReference>
<feature type="transmembrane region" description="Helical" evidence="5">
    <location>
        <begin position="133"/>
        <end position="152"/>
    </location>
</feature>
<organism evidence="6 7">
    <name type="scientific">Takifugu bimaculatus</name>
    <dbReference type="NCBI Taxonomy" id="433685"/>
    <lineage>
        <taxon>Eukaryota</taxon>
        <taxon>Metazoa</taxon>
        <taxon>Chordata</taxon>
        <taxon>Craniata</taxon>
        <taxon>Vertebrata</taxon>
        <taxon>Euteleostomi</taxon>
        <taxon>Actinopterygii</taxon>
        <taxon>Neopterygii</taxon>
        <taxon>Teleostei</taxon>
        <taxon>Neoteleostei</taxon>
        <taxon>Acanthomorphata</taxon>
        <taxon>Eupercaria</taxon>
        <taxon>Tetraodontiformes</taxon>
        <taxon>Tetradontoidea</taxon>
        <taxon>Tetraodontidae</taxon>
        <taxon>Takifugu</taxon>
    </lineage>
</organism>
<keyword evidence="3 5" id="KW-1133">Transmembrane helix</keyword>
<keyword evidence="2 5" id="KW-0812">Transmembrane</keyword>
<reference evidence="6 7" key="1">
    <citation type="submission" date="2019-04" db="EMBL/GenBank/DDBJ databases">
        <title>The sequence and de novo assembly of Takifugu bimaculatus genome using PacBio and Hi-C technologies.</title>
        <authorList>
            <person name="Xu P."/>
            <person name="Liu B."/>
            <person name="Zhou Z."/>
        </authorList>
    </citation>
    <scope>NUCLEOTIDE SEQUENCE [LARGE SCALE GENOMIC DNA]</scope>
    <source>
        <strain evidence="6">TB-2018</strain>
        <tissue evidence="6">Muscle</tissue>
    </source>
</reference>
<sequence length="198" mass="21945">MVDPRRSAPQRFSRSHHNERRPLPVHHVVQPRPESHCNSRGLALFLFGWFWVFLVGPLLVPAPNDTKLAAAVSNGAIRDKIQLVMYAELAAIAVLFAAILLYFPSRPPVPPSVAAASQRLSYRSSICRLLSNLRFLMIALAYAVPTGVISGWSGVLDMILTPANVSQDFCCGELKLKQHEEQLLKSLQADFEKCQNAS</sequence>
<evidence type="ECO:0000256" key="2">
    <source>
        <dbReference type="ARBA" id="ARBA00022692"/>
    </source>
</evidence>
<protein>
    <submittedName>
        <fullName evidence="6">Uncharacterized protein</fullName>
    </submittedName>
</protein>
<proteinExistence type="predicted"/>
<comment type="subcellular location">
    <subcellularLocation>
        <location evidence="1">Membrane</location>
        <topology evidence="1">Multi-pass membrane protein</topology>
    </subcellularLocation>
</comment>
<feature type="transmembrane region" description="Helical" evidence="5">
    <location>
        <begin position="42"/>
        <end position="63"/>
    </location>
</feature>
<dbReference type="AlphaFoldDB" id="A0A4Z2CHB9"/>
<dbReference type="InterPro" id="IPR049680">
    <property type="entry name" value="FLVCR1-2_SLC49-like"/>
</dbReference>
<keyword evidence="7" id="KW-1185">Reference proteome</keyword>
<name>A0A4Z2CHB9_9TELE</name>
<dbReference type="PANTHER" id="PTHR10924">
    <property type="entry name" value="MAJOR FACILITATOR SUPERFAMILY PROTEIN-RELATED"/>
    <property type="match status" value="1"/>
</dbReference>
<evidence type="ECO:0000256" key="1">
    <source>
        <dbReference type="ARBA" id="ARBA00004141"/>
    </source>
</evidence>
<keyword evidence="4 5" id="KW-0472">Membrane</keyword>
<feature type="transmembrane region" description="Helical" evidence="5">
    <location>
        <begin position="83"/>
        <end position="103"/>
    </location>
</feature>
<evidence type="ECO:0000256" key="3">
    <source>
        <dbReference type="ARBA" id="ARBA00022989"/>
    </source>
</evidence>